<keyword evidence="3" id="KW-1185">Reference proteome</keyword>
<dbReference type="SMART" id="SM00164">
    <property type="entry name" value="TBC"/>
    <property type="match status" value="1"/>
</dbReference>
<dbReference type="SUPFAM" id="SSF103657">
    <property type="entry name" value="BAR/IMD domain-like"/>
    <property type="match status" value="1"/>
</dbReference>
<dbReference type="GO" id="GO:0031267">
    <property type="term" value="F:small GTPase binding"/>
    <property type="evidence" value="ECO:0007669"/>
    <property type="project" value="TreeGrafter"/>
</dbReference>
<name>A0A1R2ASK0_9CILI</name>
<dbReference type="Gene3D" id="1.10.472.80">
    <property type="entry name" value="Ypt/Rab-GAP domain of gyp1p, domain 3"/>
    <property type="match status" value="1"/>
</dbReference>
<evidence type="ECO:0000259" key="1">
    <source>
        <dbReference type="PROSITE" id="PS50086"/>
    </source>
</evidence>
<dbReference type="InterPro" id="IPR027267">
    <property type="entry name" value="AH/BAR_dom_sf"/>
</dbReference>
<dbReference type="SUPFAM" id="SSF47923">
    <property type="entry name" value="Ypt/Rab-GAP domain of gyp1p"/>
    <property type="match status" value="2"/>
</dbReference>
<dbReference type="InterPro" id="IPR035969">
    <property type="entry name" value="Rab-GAP_TBC_sf"/>
</dbReference>
<dbReference type="EMBL" id="MPUH01001483">
    <property type="protein sequence ID" value="OMJ67513.1"/>
    <property type="molecule type" value="Genomic_DNA"/>
</dbReference>
<organism evidence="2 3">
    <name type="scientific">Stentor coeruleus</name>
    <dbReference type="NCBI Taxonomy" id="5963"/>
    <lineage>
        <taxon>Eukaryota</taxon>
        <taxon>Sar</taxon>
        <taxon>Alveolata</taxon>
        <taxon>Ciliophora</taxon>
        <taxon>Postciliodesmatophora</taxon>
        <taxon>Heterotrichea</taxon>
        <taxon>Heterotrichida</taxon>
        <taxon>Stentoridae</taxon>
        <taxon>Stentor</taxon>
    </lineage>
</organism>
<dbReference type="Gene3D" id="1.10.8.270">
    <property type="entry name" value="putative rabgap domain of human tbc1 domain family member 14 like domains"/>
    <property type="match status" value="1"/>
</dbReference>
<dbReference type="OrthoDB" id="294251at2759"/>
<accession>A0A1R2ASK0</accession>
<dbReference type="PANTHER" id="PTHR47219">
    <property type="entry name" value="RAB GTPASE-ACTIVATING PROTEIN 1-LIKE"/>
    <property type="match status" value="1"/>
</dbReference>
<feature type="domain" description="Rab-GAP TBC" evidence="1">
    <location>
        <begin position="527"/>
        <end position="713"/>
    </location>
</feature>
<dbReference type="PROSITE" id="PS50086">
    <property type="entry name" value="TBC_RABGAP"/>
    <property type="match status" value="1"/>
</dbReference>
<gene>
    <name evidence="2" type="ORF">SteCoe_35303</name>
</gene>
<sequence length="792" mass="93177">MSNSIQIAILEPLITFRENFNSSIFEAIKNTKEAIFKLESIREDFYAKREQYFKASARAEKAEQVLNIEDEDDRLILAKKNAEEMRAAAVRASEQYLTALAEEKQAWGDCEEYRKICINILRESEESRIEFVKKIMEKHGRLEEKGLNAEIENLKFVNTAVANIKSSKEAAEFAVMYLNIPQTSKEEWISYELWKKKNKEAGKDPLVMDEAWISSEVPYVPMQSSLALIKTVIYYLLPIRRRDSVDLKLEMHSQSYIDYVEDKDIDALVDLLGNSKTWYSFFQVLDLRKHVGMVEKSSIISFSIFFDKILTVMKENDLIDYMIFYKIINISHEIYTFDEGKNFLFKYIFKHPLFQVQDLWKKTIESMISARVISEKEIFYRNKERMKKIKAKAQLPGKFSEKVAERNSTIMFISQFNFYMVNLKVPIETAYNIISECFKKSKLEPEKAFPLVLELFSLNPEFKLEPTNRCKSLRASSKIRGRWGAYLYLGVSVEFLSRHDIIEILLVCKTWNSILTPWYLQKCLLEYKDFTMRSRAWEYTLCKPFGRSYQKIVENLNNNPSSIKAFEDVIVMDILRSYSTKPDVDSQALKDVLRIYAFFQSKVGYCQGMNYIAGTIFQVFKEKSKTFWAMDEMIRINAMQELYAEDLPKLKFLFFVLDRLIAHLLNDIHETFKAENITSCSFASPWFLTLYGALLAQNLSLQLRIWDCFIFVIFIQKGWKIIFKVAITILKRLKPNILYKRYEDIMCLLTGLQTSSQYQIFSVDFIDEALACRITNRMLLQLRREYDKLKLR</sequence>
<dbReference type="PANTHER" id="PTHR47219:SF9">
    <property type="entry name" value="GTPASE ACTIVATING PROTEIN AND CENTROSOME-ASSOCIATED, ISOFORM B"/>
    <property type="match status" value="1"/>
</dbReference>
<proteinExistence type="predicted"/>
<comment type="caution">
    <text evidence="2">The sequence shown here is derived from an EMBL/GenBank/DDBJ whole genome shotgun (WGS) entry which is preliminary data.</text>
</comment>
<evidence type="ECO:0000313" key="3">
    <source>
        <dbReference type="Proteomes" id="UP000187209"/>
    </source>
</evidence>
<protein>
    <recommendedName>
        <fullName evidence="1">Rab-GAP TBC domain-containing protein</fullName>
    </recommendedName>
</protein>
<dbReference type="AlphaFoldDB" id="A0A1R2ASK0"/>
<dbReference type="Gene3D" id="1.20.1270.60">
    <property type="entry name" value="Arfaptin homology (AH) domain/BAR domain"/>
    <property type="match status" value="1"/>
</dbReference>
<dbReference type="InterPro" id="IPR000195">
    <property type="entry name" value="Rab-GAP-TBC_dom"/>
</dbReference>
<reference evidence="2 3" key="1">
    <citation type="submission" date="2016-11" db="EMBL/GenBank/DDBJ databases">
        <title>The macronuclear genome of Stentor coeruleus: a giant cell with tiny introns.</title>
        <authorList>
            <person name="Slabodnick M."/>
            <person name="Ruby J.G."/>
            <person name="Reiff S.B."/>
            <person name="Swart E.C."/>
            <person name="Gosai S."/>
            <person name="Prabakaran S."/>
            <person name="Witkowska E."/>
            <person name="Larue G.E."/>
            <person name="Fisher S."/>
            <person name="Freeman R.M."/>
            <person name="Gunawardena J."/>
            <person name="Chu W."/>
            <person name="Stover N.A."/>
            <person name="Gregory B.D."/>
            <person name="Nowacki M."/>
            <person name="Derisi J."/>
            <person name="Roy S.W."/>
            <person name="Marshall W.F."/>
            <person name="Sood P."/>
        </authorList>
    </citation>
    <scope>NUCLEOTIDE SEQUENCE [LARGE SCALE GENOMIC DNA]</scope>
    <source>
        <strain evidence="2">WM001</strain>
    </source>
</reference>
<evidence type="ECO:0000313" key="2">
    <source>
        <dbReference type="EMBL" id="OMJ67513.1"/>
    </source>
</evidence>
<dbReference type="InterPro" id="IPR050302">
    <property type="entry name" value="Rab_GAP_TBC_domain"/>
</dbReference>
<dbReference type="Proteomes" id="UP000187209">
    <property type="component" value="Unassembled WGS sequence"/>
</dbReference>
<dbReference type="GO" id="GO:0005096">
    <property type="term" value="F:GTPase activator activity"/>
    <property type="evidence" value="ECO:0007669"/>
    <property type="project" value="TreeGrafter"/>
</dbReference>
<dbReference type="Pfam" id="PF00566">
    <property type="entry name" value="RabGAP-TBC"/>
    <property type="match status" value="1"/>
</dbReference>